<evidence type="ECO:0000313" key="2">
    <source>
        <dbReference type="EMBL" id="KAF5357101.1"/>
    </source>
</evidence>
<dbReference type="InterPro" id="IPR051783">
    <property type="entry name" value="NAD(P)-dependent_oxidoreduct"/>
</dbReference>
<dbReference type="PANTHER" id="PTHR48079:SF6">
    <property type="entry name" value="NAD(P)-BINDING DOMAIN-CONTAINING PROTEIN-RELATED"/>
    <property type="match status" value="1"/>
</dbReference>
<dbReference type="InterPro" id="IPR036291">
    <property type="entry name" value="NAD(P)-bd_dom_sf"/>
</dbReference>
<dbReference type="Gene3D" id="3.40.50.720">
    <property type="entry name" value="NAD(P)-binding Rossmann-like Domain"/>
    <property type="match status" value="1"/>
</dbReference>
<reference evidence="2 3" key="1">
    <citation type="journal article" date="2020" name="ISME J.">
        <title>Uncovering the hidden diversity of litter-decomposition mechanisms in mushroom-forming fungi.</title>
        <authorList>
            <person name="Floudas D."/>
            <person name="Bentzer J."/>
            <person name="Ahren D."/>
            <person name="Johansson T."/>
            <person name="Persson P."/>
            <person name="Tunlid A."/>
        </authorList>
    </citation>
    <scope>NUCLEOTIDE SEQUENCE [LARGE SCALE GENOMIC DNA]</scope>
    <source>
        <strain evidence="2 3">CBS 146.42</strain>
    </source>
</reference>
<dbReference type="SUPFAM" id="SSF51735">
    <property type="entry name" value="NAD(P)-binding Rossmann-fold domains"/>
    <property type="match status" value="1"/>
</dbReference>
<sequence>MTDKSQILLTGATGYAGGSVLERLIHHPDAGNFDITILVRSSEKAKKFSEFGLNTVVGSFGDGKLLEELTAASDIVFNVADSDNVEVAKATLSGFKKRFQATGNPPIYIHTSGTAIIADLNAGGLYTSDVVWDDSNVDQLDTIPASALHRNVDLEVMQADNEGYVRAYLVTPGTIYGIASGKFVDAGLVNKHSIQIPALIKASLHRGQAGVIGKGLNSWPNVHIDEVADLYIDLFNAIRSNPDAVGHGRHGYYFALNDEHNLGDVSKELGRVLLALGKSTTDEPKPFTKEEIDQYFNGMDFFGSDCRGLANKAKAIGWKPKKTTKDLLASIKPEVEAILEAK</sequence>
<dbReference type="PANTHER" id="PTHR48079">
    <property type="entry name" value="PROTEIN YEEZ"/>
    <property type="match status" value="1"/>
</dbReference>
<accession>A0A8H5G2D6</accession>
<dbReference type="SMART" id="SM00859">
    <property type="entry name" value="Semialdhyde_dh"/>
    <property type="match status" value="1"/>
</dbReference>
<dbReference type="GO" id="GO:0005737">
    <property type="term" value="C:cytoplasm"/>
    <property type="evidence" value="ECO:0007669"/>
    <property type="project" value="TreeGrafter"/>
</dbReference>
<organism evidence="2 3">
    <name type="scientific">Leucocoprinus leucothites</name>
    <dbReference type="NCBI Taxonomy" id="201217"/>
    <lineage>
        <taxon>Eukaryota</taxon>
        <taxon>Fungi</taxon>
        <taxon>Dikarya</taxon>
        <taxon>Basidiomycota</taxon>
        <taxon>Agaricomycotina</taxon>
        <taxon>Agaricomycetes</taxon>
        <taxon>Agaricomycetidae</taxon>
        <taxon>Agaricales</taxon>
        <taxon>Agaricineae</taxon>
        <taxon>Agaricaceae</taxon>
        <taxon>Leucocoprinus</taxon>
    </lineage>
</organism>
<dbReference type="GO" id="GO:1901607">
    <property type="term" value="P:alpha-amino acid biosynthetic process"/>
    <property type="evidence" value="ECO:0007669"/>
    <property type="project" value="UniProtKB-ARBA"/>
</dbReference>
<feature type="domain" description="Semialdehyde dehydrogenase NAD-binding" evidence="1">
    <location>
        <begin position="6"/>
        <end position="115"/>
    </location>
</feature>
<dbReference type="InterPro" id="IPR008030">
    <property type="entry name" value="NmrA-like"/>
</dbReference>
<dbReference type="GO" id="GO:0051287">
    <property type="term" value="F:NAD binding"/>
    <property type="evidence" value="ECO:0007669"/>
    <property type="project" value="InterPro"/>
</dbReference>
<dbReference type="Pfam" id="PF05368">
    <property type="entry name" value="NmrA"/>
    <property type="match status" value="1"/>
</dbReference>
<dbReference type="EMBL" id="JAACJO010000006">
    <property type="protein sequence ID" value="KAF5357101.1"/>
    <property type="molecule type" value="Genomic_DNA"/>
</dbReference>
<dbReference type="InterPro" id="IPR000534">
    <property type="entry name" value="Semialdehyde_DH_NAD-bd"/>
</dbReference>
<dbReference type="OrthoDB" id="10262413at2759"/>
<dbReference type="Proteomes" id="UP000559027">
    <property type="component" value="Unassembled WGS sequence"/>
</dbReference>
<evidence type="ECO:0000313" key="3">
    <source>
        <dbReference type="Proteomes" id="UP000559027"/>
    </source>
</evidence>
<name>A0A8H5G2D6_9AGAR</name>
<keyword evidence="3" id="KW-1185">Reference proteome</keyword>
<protein>
    <recommendedName>
        <fullName evidence="1">Semialdehyde dehydrogenase NAD-binding domain-containing protein</fullName>
    </recommendedName>
</protein>
<evidence type="ECO:0000259" key="1">
    <source>
        <dbReference type="SMART" id="SM00859"/>
    </source>
</evidence>
<dbReference type="AlphaFoldDB" id="A0A8H5G2D6"/>
<proteinExistence type="predicted"/>
<gene>
    <name evidence="2" type="ORF">D9756_006552</name>
</gene>
<comment type="caution">
    <text evidence="2">The sequence shown here is derived from an EMBL/GenBank/DDBJ whole genome shotgun (WGS) entry which is preliminary data.</text>
</comment>
<dbReference type="GO" id="GO:0004029">
    <property type="term" value="F:aldehyde dehydrogenase (NAD+) activity"/>
    <property type="evidence" value="ECO:0007669"/>
    <property type="project" value="TreeGrafter"/>
</dbReference>